<keyword evidence="2" id="KW-1185">Reference proteome</keyword>
<dbReference type="PANTHER" id="PTHR38009">
    <property type="entry name" value="CONSERVED HYPOTHETICAL PHAGE TAIL PROTEIN"/>
    <property type="match status" value="1"/>
</dbReference>
<sequence>MSVVAPGTAIAQALGLVDYPPSAFYFAVNVGMLATPFDTSFQEVSGLSQTMETEDLVEGGENRFVHKLPKGVRQGNLSLKRGVATITSPLMVWCKVVMENGLTLGITPLPVLVHLLNESGLPIRSWCLNNAYPVRWEIEAFNSTKNEVAIEQIDFAYQYCMRLL</sequence>
<dbReference type="EMBL" id="JBBUTG010000029">
    <property type="protein sequence ID" value="MEK8034483.1"/>
    <property type="molecule type" value="Genomic_DNA"/>
</dbReference>
<organism evidence="1 2">
    <name type="scientific">Ideonella lacteola</name>
    <dbReference type="NCBI Taxonomy" id="2984193"/>
    <lineage>
        <taxon>Bacteria</taxon>
        <taxon>Pseudomonadati</taxon>
        <taxon>Pseudomonadota</taxon>
        <taxon>Betaproteobacteria</taxon>
        <taxon>Burkholderiales</taxon>
        <taxon>Sphaerotilaceae</taxon>
        <taxon>Ideonella</taxon>
    </lineage>
</organism>
<evidence type="ECO:0000313" key="2">
    <source>
        <dbReference type="Proteomes" id="UP001371218"/>
    </source>
</evidence>
<gene>
    <name evidence="1" type="ORF">AACH06_26945</name>
</gene>
<name>A0ABU9C1B8_9BURK</name>
<evidence type="ECO:0000313" key="1">
    <source>
        <dbReference type="EMBL" id="MEK8034483.1"/>
    </source>
</evidence>
<dbReference type="PANTHER" id="PTHR38009:SF1">
    <property type="entry name" value="CONSERVED HYPOTHETICAL PHAGE TAIL PROTEIN"/>
    <property type="match status" value="1"/>
</dbReference>
<proteinExistence type="predicted"/>
<accession>A0ABU9C1B8</accession>
<dbReference type="InterPro" id="IPR010667">
    <property type="entry name" value="Phage_T4_Gp19"/>
</dbReference>
<protein>
    <submittedName>
        <fullName evidence="1">Phage tail protein</fullName>
    </submittedName>
</protein>
<dbReference type="Proteomes" id="UP001371218">
    <property type="component" value="Unassembled WGS sequence"/>
</dbReference>
<reference evidence="1 2" key="1">
    <citation type="submission" date="2024-04" db="EMBL/GenBank/DDBJ databases">
        <title>Novel species of the genus Ideonella isolated from streams.</title>
        <authorList>
            <person name="Lu H."/>
        </authorList>
    </citation>
    <scope>NUCLEOTIDE SEQUENCE [LARGE SCALE GENOMIC DNA]</scope>
    <source>
        <strain evidence="1 2">DXS29W</strain>
    </source>
</reference>
<dbReference type="InterPro" id="IPR011747">
    <property type="entry name" value="CHP02241"/>
</dbReference>
<dbReference type="RefSeq" id="WP_341428912.1">
    <property type="nucleotide sequence ID" value="NZ_JBBUTG010000029.1"/>
</dbReference>
<comment type="caution">
    <text evidence="1">The sequence shown here is derived from an EMBL/GenBank/DDBJ whole genome shotgun (WGS) entry which is preliminary data.</text>
</comment>
<dbReference type="Pfam" id="PF06841">
    <property type="entry name" value="Phage_T4_gp19"/>
    <property type="match status" value="1"/>
</dbReference>
<dbReference type="NCBIfam" id="TIGR02241">
    <property type="entry name" value="conserved hypothetical phage tail region protein"/>
    <property type="match status" value="1"/>
</dbReference>